<keyword evidence="2" id="KW-0812">Transmembrane</keyword>
<feature type="compositionally biased region" description="Pro residues" evidence="1">
    <location>
        <begin position="53"/>
        <end position="63"/>
    </location>
</feature>
<dbReference type="Proteomes" id="UP000618931">
    <property type="component" value="Unassembled WGS sequence"/>
</dbReference>
<reference evidence="4 5" key="1">
    <citation type="submission" date="2020-11" db="EMBL/GenBank/DDBJ databases">
        <authorList>
            <person name="Kim M.K."/>
        </authorList>
    </citation>
    <scope>NUCLEOTIDE SEQUENCE [LARGE SCALE GENOMIC DNA]</scope>
    <source>
        <strain evidence="4 5">BT662</strain>
    </source>
</reference>
<keyword evidence="2" id="KW-1133">Transmembrane helix</keyword>
<keyword evidence="2" id="KW-0472">Membrane</keyword>
<gene>
    <name evidence="4" type="ORF">I2H31_00790</name>
</gene>
<evidence type="ECO:0000256" key="2">
    <source>
        <dbReference type="SAM" id="Phobius"/>
    </source>
</evidence>
<evidence type="ECO:0000259" key="3">
    <source>
        <dbReference type="Pfam" id="PF09851"/>
    </source>
</evidence>
<feature type="compositionally biased region" description="Low complexity" evidence="1">
    <location>
        <begin position="42"/>
        <end position="52"/>
    </location>
</feature>
<dbReference type="RefSeq" id="WP_196291092.1">
    <property type="nucleotide sequence ID" value="NZ_JADQDM010000001.1"/>
</dbReference>
<feature type="region of interest" description="Disordered" evidence="1">
    <location>
        <begin position="42"/>
        <end position="74"/>
    </location>
</feature>
<organism evidence="4 5">
    <name type="scientific">Hymenobacter ruricola</name>
    <dbReference type="NCBI Taxonomy" id="2791023"/>
    <lineage>
        <taxon>Bacteria</taxon>
        <taxon>Pseudomonadati</taxon>
        <taxon>Bacteroidota</taxon>
        <taxon>Cytophagia</taxon>
        <taxon>Cytophagales</taxon>
        <taxon>Hymenobacteraceae</taxon>
        <taxon>Hymenobacter</taxon>
    </lineage>
</organism>
<accession>A0ABS0HY48</accession>
<feature type="compositionally biased region" description="Pro residues" evidence="1">
    <location>
        <begin position="208"/>
        <end position="218"/>
    </location>
</feature>
<dbReference type="InterPro" id="IPR018649">
    <property type="entry name" value="SHOCT"/>
</dbReference>
<dbReference type="EMBL" id="JADQDM010000001">
    <property type="protein sequence ID" value="MBF9219623.1"/>
    <property type="molecule type" value="Genomic_DNA"/>
</dbReference>
<proteinExistence type="predicted"/>
<protein>
    <submittedName>
        <fullName evidence="4">SHOCT domain-containing protein</fullName>
    </submittedName>
</protein>
<evidence type="ECO:0000313" key="5">
    <source>
        <dbReference type="Proteomes" id="UP000618931"/>
    </source>
</evidence>
<feature type="transmembrane region" description="Helical" evidence="2">
    <location>
        <begin position="140"/>
        <end position="159"/>
    </location>
</feature>
<evidence type="ECO:0000256" key="1">
    <source>
        <dbReference type="SAM" id="MobiDB-lite"/>
    </source>
</evidence>
<name>A0ABS0HY48_9BACT</name>
<comment type="caution">
    <text evidence="4">The sequence shown here is derived from an EMBL/GenBank/DDBJ whole genome shotgun (WGS) entry which is preliminary data.</text>
</comment>
<feature type="region of interest" description="Disordered" evidence="1">
    <location>
        <begin position="207"/>
        <end position="239"/>
    </location>
</feature>
<feature type="domain" description="SHOCT" evidence="3">
    <location>
        <begin position="9"/>
        <end position="36"/>
    </location>
</feature>
<evidence type="ECO:0000313" key="4">
    <source>
        <dbReference type="EMBL" id="MBF9219623.1"/>
    </source>
</evidence>
<dbReference type="Pfam" id="PF09851">
    <property type="entry name" value="SHOCT"/>
    <property type="match status" value="1"/>
</dbReference>
<sequence>MDNPSSPLDTLRQLKEMLDAGALTPAEFEALKKRLLFQESAAAPAAAPDAAVPTPPAGPPAAPSAPQFFTPSSEAAPAVPAPEYVAPAVPRASETEAPIVPPLPPLVAFVSASDPTPEPVSAFVADEYPEAQSPAPKSPLALILTIGGVLALLAVVLYLSMNRPPSERISSTSLTPADTVAAPIETGPQAEQLPTVAAPETIRVAPTNPAPVVQPRPAPVMSDSVATPVAAPSDSALNR</sequence>
<keyword evidence="5" id="KW-1185">Reference proteome</keyword>